<evidence type="ECO:0000256" key="2">
    <source>
        <dbReference type="ARBA" id="ARBA00006490"/>
    </source>
</evidence>
<evidence type="ECO:0000313" key="10">
    <source>
        <dbReference type="EMBL" id="TQL79155.1"/>
    </source>
</evidence>
<dbReference type="GO" id="GO:0046872">
    <property type="term" value="F:metal ion binding"/>
    <property type="evidence" value="ECO:0007669"/>
    <property type="project" value="UniProtKB-KW"/>
</dbReference>
<evidence type="ECO:0000256" key="4">
    <source>
        <dbReference type="ARBA" id="ARBA00022723"/>
    </source>
</evidence>
<dbReference type="EMBL" id="VFOW01000001">
    <property type="protein sequence ID" value="TQL79155.1"/>
    <property type="molecule type" value="Genomic_DNA"/>
</dbReference>
<protein>
    <submittedName>
        <fullName evidence="10">Cysteine desulfurase</fullName>
    </submittedName>
</protein>
<keyword evidence="7" id="KW-0411">Iron-sulfur</keyword>
<feature type="domain" description="Aminotransferase class V" evidence="9">
    <location>
        <begin position="4"/>
        <end position="357"/>
    </location>
</feature>
<dbReference type="AlphaFoldDB" id="A0A543B2U2"/>
<organism evidence="10 11">
    <name type="scientific">Stackebrandtia endophytica</name>
    <dbReference type="NCBI Taxonomy" id="1496996"/>
    <lineage>
        <taxon>Bacteria</taxon>
        <taxon>Bacillati</taxon>
        <taxon>Actinomycetota</taxon>
        <taxon>Actinomycetes</taxon>
        <taxon>Glycomycetales</taxon>
        <taxon>Glycomycetaceae</taxon>
        <taxon>Stackebrandtia</taxon>
    </lineage>
</organism>
<keyword evidence="4" id="KW-0479">Metal-binding</keyword>
<dbReference type="OrthoDB" id="9808002at2"/>
<dbReference type="InParanoid" id="A0A543B2U2"/>
<evidence type="ECO:0000256" key="5">
    <source>
        <dbReference type="ARBA" id="ARBA00022898"/>
    </source>
</evidence>
<dbReference type="PANTHER" id="PTHR11601">
    <property type="entry name" value="CYSTEINE DESULFURYLASE FAMILY MEMBER"/>
    <property type="match status" value="1"/>
</dbReference>
<dbReference type="SUPFAM" id="SSF53383">
    <property type="entry name" value="PLP-dependent transferases"/>
    <property type="match status" value="1"/>
</dbReference>
<keyword evidence="3" id="KW-0808">Transferase</keyword>
<proteinExistence type="inferred from homology"/>
<dbReference type="Gene3D" id="3.40.640.10">
    <property type="entry name" value="Type I PLP-dependent aspartate aminotransferase-like (Major domain)"/>
    <property type="match status" value="1"/>
</dbReference>
<dbReference type="Gene3D" id="3.90.1150.10">
    <property type="entry name" value="Aspartate Aminotransferase, domain 1"/>
    <property type="match status" value="1"/>
</dbReference>
<dbReference type="InterPro" id="IPR015422">
    <property type="entry name" value="PyrdxlP-dep_Trfase_small"/>
</dbReference>
<accession>A0A543B2U2</accession>
<dbReference type="GO" id="GO:0051536">
    <property type="term" value="F:iron-sulfur cluster binding"/>
    <property type="evidence" value="ECO:0007669"/>
    <property type="project" value="UniProtKB-KW"/>
</dbReference>
<dbReference type="GO" id="GO:0031071">
    <property type="term" value="F:cysteine desulfurase activity"/>
    <property type="evidence" value="ECO:0007669"/>
    <property type="project" value="UniProtKB-EC"/>
</dbReference>
<dbReference type="Pfam" id="PF00266">
    <property type="entry name" value="Aminotran_5"/>
    <property type="match status" value="1"/>
</dbReference>
<comment type="similarity">
    <text evidence="2">Belongs to the class-V pyridoxal-phosphate-dependent aminotransferase family. NifS/IscS subfamily.</text>
</comment>
<dbReference type="RefSeq" id="WP_142044241.1">
    <property type="nucleotide sequence ID" value="NZ_JBHTGS010000002.1"/>
</dbReference>
<evidence type="ECO:0000256" key="7">
    <source>
        <dbReference type="ARBA" id="ARBA00023014"/>
    </source>
</evidence>
<comment type="caution">
    <text evidence="10">The sequence shown here is derived from an EMBL/GenBank/DDBJ whole genome shotgun (WGS) entry which is preliminary data.</text>
</comment>
<evidence type="ECO:0000256" key="8">
    <source>
        <dbReference type="ARBA" id="ARBA00050776"/>
    </source>
</evidence>
<reference evidence="10 11" key="1">
    <citation type="submission" date="2019-06" db="EMBL/GenBank/DDBJ databases">
        <title>Sequencing the genomes of 1000 actinobacteria strains.</title>
        <authorList>
            <person name="Klenk H.-P."/>
        </authorList>
    </citation>
    <scope>NUCLEOTIDE SEQUENCE [LARGE SCALE GENOMIC DNA]</scope>
    <source>
        <strain evidence="10 11">DSM 45928</strain>
    </source>
</reference>
<dbReference type="InterPro" id="IPR015424">
    <property type="entry name" value="PyrdxlP-dep_Trfase"/>
</dbReference>
<dbReference type="PANTHER" id="PTHR11601:SF34">
    <property type="entry name" value="CYSTEINE DESULFURASE"/>
    <property type="match status" value="1"/>
</dbReference>
<dbReference type="InterPro" id="IPR000192">
    <property type="entry name" value="Aminotrans_V_dom"/>
</dbReference>
<dbReference type="Proteomes" id="UP000317043">
    <property type="component" value="Unassembled WGS sequence"/>
</dbReference>
<keyword evidence="5" id="KW-0663">Pyridoxal phosphate</keyword>
<evidence type="ECO:0000256" key="1">
    <source>
        <dbReference type="ARBA" id="ARBA00001933"/>
    </source>
</evidence>
<keyword evidence="6" id="KW-0408">Iron</keyword>
<dbReference type="InterPro" id="IPR015421">
    <property type="entry name" value="PyrdxlP-dep_Trfase_major"/>
</dbReference>
<comment type="cofactor">
    <cofactor evidence="1">
        <name>pyridoxal 5'-phosphate</name>
        <dbReference type="ChEBI" id="CHEBI:597326"/>
    </cofactor>
</comment>
<name>A0A543B2U2_9ACTN</name>
<evidence type="ECO:0000259" key="9">
    <source>
        <dbReference type="Pfam" id="PF00266"/>
    </source>
</evidence>
<evidence type="ECO:0000313" key="11">
    <source>
        <dbReference type="Proteomes" id="UP000317043"/>
    </source>
</evidence>
<gene>
    <name evidence="10" type="ORF">FB566_4756</name>
</gene>
<evidence type="ECO:0000256" key="6">
    <source>
        <dbReference type="ARBA" id="ARBA00023004"/>
    </source>
</evidence>
<sequence length="376" mass="40004">MTSVYLDAASTTPLHPVAKQTLDVAVADGWADPTKRYGQGRRARQLLDAARGSVAETLGVREEEVSFTGSGTQAVHSGVFGGLSGNRRIGETFVHSEVEHSAVFHAATWHRRHGGRSVGVPVDRRGRLRLDALTELLVDSPVGLVAVQSANHEVGTLQPIADVVEACRSVPLLVDASQSLGRAPVPDGWSYLTGSARKWGGPSGVGILVVRNGKRWHNPWPHDPGDPLATGGINLPAIVAAAASLRAVAAEREDEDARLRALTSLIRERVARIPWLEVVGDPTARLPHIVTFSYPFEDGEPLLIALDAAGFEVSAGSSCTAATLRPSHVLEAMGVLSHGNIRVSLHRGTTAEDVDRFTRVLPDVVARLRAEGGVVE</sequence>
<dbReference type="PIRSF" id="PIRSF005572">
    <property type="entry name" value="NifS"/>
    <property type="match status" value="1"/>
</dbReference>
<keyword evidence="11" id="KW-1185">Reference proteome</keyword>
<evidence type="ECO:0000256" key="3">
    <source>
        <dbReference type="ARBA" id="ARBA00022679"/>
    </source>
</evidence>
<dbReference type="InterPro" id="IPR016454">
    <property type="entry name" value="Cysteine_dSase"/>
</dbReference>
<comment type="catalytic activity">
    <reaction evidence="8">
        <text>(sulfur carrier)-H + L-cysteine = (sulfur carrier)-SH + L-alanine</text>
        <dbReference type="Rhea" id="RHEA:43892"/>
        <dbReference type="Rhea" id="RHEA-COMP:14737"/>
        <dbReference type="Rhea" id="RHEA-COMP:14739"/>
        <dbReference type="ChEBI" id="CHEBI:29917"/>
        <dbReference type="ChEBI" id="CHEBI:35235"/>
        <dbReference type="ChEBI" id="CHEBI:57972"/>
        <dbReference type="ChEBI" id="CHEBI:64428"/>
        <dbReference type="EC" id="2.8.1.7"/>
    </reaction>
</comment>